<name>A0A0G0U760_9BACT</name>
<evidence type="ECO:0000256" key="1">
    <source>
        <dbReference type="SAM" id="Phobius"/>
    </source>
</evidence>
<dbReference type="AlphaFoldDB" id="A0A0G0U760"/>
<feature type="transmembrane region" description="Helical" evidence="1">
    <location>
        <begin position="302"/>
        <end position="320"/>
    </location>
</feature>
<feature type="transmembrane region" description="Helical" evidence="1">
    <location>
        <begin position="196"/>
        <end position="216"/>
    </location>
</feature>
<feature type="transmembrane region" description="Helical" evidence="1">
    <location>
        <begin position="166"/>
        <end position="184"/>
    </location>
</feature>
<dbReference type="EMBL" id="LCAB01000008">
    <property type="protein sequence ID" value="KKR83036.1"/>
    <property type="molecule type" value="Genomic_DNA"/>
</dbReference>
<feature type="transmembrane region" description="Helical" evidence="1">
    <location>
        <begin position="12"/>
        <end position="33"/>
    </location>
</feature>
<evidence type="ECO:0000313" key="2">
    <source>
        <dbReference type="EMBL" id="KKR83036.1"/>
    </source>
</evidence>
<feature type="transmembrane region" description="Helical" evidence="1">
    <location>
        <begin position="45"/>
        <end position="61"/>
    </location>
</feature>
<organism evidence="2 3">
    <name type="scientific">Candidatus Daviesbacteria bacterium GW2011_GWA2_40_9</name>
    <dbReference type="NCBI Taxonomy" id="1618424"/>
    <lineage>
        <taxon>Bacteria</taxon>
        <taxon>Candidatus Daviesiibacteriota</taxon>
    </lineage>
</organism>
<keyword evidence="1" id="KW-0812">Transmembrane</keyword>
<sequence length="485" mass="56540">MKNFIFTGSTLFFLVVFVKLPHLLWPTGVILAWFSEKGLVMYKDFLNFYFPLSTYFIVPFMKLSNWNLRVEPFISLFIALASTGVIWQIAKKYFTVWGTFISLSFFTLLFYFFTTAIQYTVEATIGLVVAFLIYQIFTYFTKQAALNKSSLFLNGLLISVGELFDQVATPLLGVIYLGFIYLIVKGKFTKKEKTSGVLLLTLGLLLPFILTGLYFWHLQALPDFLDNNIFYYLNYATLANSQTHSAKLPWEEIFIFYTPLLISLPLVLKIKKEKETLYFLIFGAISTIPTIIFSVFHPHHFLYALPLLAILGGLTIDYTFKLKNRSLKIFLIIVWLIFAQQMIFQVLPWYWQKFQSSKGMVLVNDLTTQDSMYPPVVWVKDNTSQDATLLVTGDTLFYLKADRLPANKYFTVLPWHYKPLDKTISTIQSNRPDYWVIAPSYLKRLSQSEEWNSPEITQLIQDELQRCYSKKIEFPDWQIWQKICL</sequence>
<feature type="transmembrane region" description="Helical" evidence="1">
    <location>
        <begin position="329"/>
        <end position="351"/>
    </location>
</feature>
<dbReference type="Proteomes" id="UP000034601">
    <property type="component" value="Unassembled WGS sequence"/>
</dbReference>
<keyword evidence="1" id="KW-1133">Transmembrane helix</keyword>
<feature type="transmembrane region" description="Helical" evidence="1">
    <location>
        <begin position="125"/>
        <end position="146"/>
    </location>
</feature>
<feature type="transmembrane region" description="Helical" evidence="1">
    <location>
        <begin position="277"/>
        <end position="296"/>
    </location>
</feature>
<keyword evidence="1" id="KW-0472">Membrane</keyword>
<reference evidence="2 3" key="1">
    <citation type="journal article" date="2015" name="Nature">
        <title>rRNA introns, odd ribosomes, and small enigmatic genomes across a large radiation of phyla.</title>
        <authorList>
            <person name="Brown C.T."/>
            <person name="Hug L.A."/>
            <person name="Thomas B.C."/>
            <person name="Sharon I."/>
            <person name="Castelle C.J."/>
            <person name="Singh A."/>
            <person name="Wilkins M.J."/>
            <person name="Williams K.H."/>
            <person name="Banfield J.F."/>
        </authorList>
    </citation>
    <scope>NUCLEOTIDE SEQUENCE [LARGE SCALE GENOMIC DNA]</scope>
</reference>
<proteinExistence type="predicted"/>
<gene>
    <name evidence="2" type="ORF">UU29_C0008G0145</name>
</gene>
<protein>
    <recommendedName>
        <fullName evidence="4">Glycosyltransferase RgtA/B/C/D-like domain-containing protein</fullName>
    </recommendedName>
</protein>
<comment type="caution">
    <text evidence="2">The sequence shown here is derived from an EMBL/GenBank/DDBJ whole genome shotgun (WGS) entry which is preliminary data.</text>
</comment>
<accession>A0A0G0U760</accession>
<feature type="transmembrane region" description="Helical" evidence="1">
    <location>
        <begin position="96"/>
        <end position="113"/>
    </location>
</feature>
<feature type="transmembrane region" description="Helical" evidence="1">
    <location>
        <begin position="253"/>
        <end position="270"/>
    </location>
</feature>
<evidence type="ECO:0008006" key="4">
    <source>
        <dbReference type="Google" id="ProtNLM"/>
    </source>
</evidence>
<evidence type="ECO:0000313" key="3">
    <source>
        <dbReference type="Proteomes" id="UP000034601"/>
    </source>
</evidence>
<feature type="transmembrane region" description="Helical" evidence="1">
    <location>
        <begin position="73"/>
        <end position="90"/>
    </location>
</feature>